<dbReference type="InterPro" id="IPR022024">
    <property type="entry name" value="DUF3602"/>
</dbReference>
<dbReference type="EMBL" id="JASWJB010000239">
    <property type="protein sequence ID" value="KAK2592911.1"/>
    <property type="molecule type" value="Genomic_DNA"/>
</dbReference>
<comment type="caution">
    <text evidence="2">The sequence shown here is derived from an EMBL/GenBank/DDBJ whole genome shotgun (WGS) entry which is preliminary data.</text>
</comment>
<evidence type="ECO:0000313" key="3">
    <source>
        <dbReference type="Proteomes" id="UP001251528"/>
    </source>
</evidence>
<feature type="compositionally biased region" description="Basic and acidic residues" evidence="1">
    <location>
        <begin position="117"/>
        <end position="132"/>
    </location>
</feature>
<accession>A0AAJ0CLE9</accession>
<evidence type="ECO:0000313" key="2">
    <source>
        <dbReference type="EMBL" id="KAK2592911.1"/>
    </source>
</evidence>
<feature type="compositionally biased region" description="Basic and acidic residues" evidence="1">
    <location>
        <begin position="75"/>
        <end position="85"/>
    </location>
</feature>
<reference evidence="2" key="1">
    <citation type="submission" date="2023-06" db="EMBL/GenBank/DDBJ databases">
        <title>Conoideocrella luteorostrata (Hypocreales: Clavicipitaceae), a potential biocontrol fungus for elongate hemlock scale in United States Christmas tree production areas.</title>
        <authorList>
            <person name="Barrett H."/>
            <person name="Lovett B."/>
            <person name="Macias A.M."/>
            <person name="Stajich J.E."/>
            <person name="Kasson M.T."/>
        </authorList>
    </citation>
    <scope>NUCLEOTIDE SEQUENCE</scope>
    <source>
        <strain evidence="2">ARSEF 14590</strain>
    </source>
</reference>
<gene>
    <name evidence="2" type="ORF">QQS21_009406</name>
</gene>
<feature type="region of interest" description="Disordered" evidence="1">
    <location>
        <begin position="1"/>
        <end position="132"/>
    </location>
</feature>
<dbReference type="AlphaFoldDB" id="A0AAJ0CLE9"/>
<protein>
    <submittedName>
        <fullName evidence="2">Uncharacterized protein</fullName>
    </submittedName>
</protein>
<feature type="compositionally biased region" description="Basic and acidic residues" evidence="1">
    <location>
        <begin position="23"/>
        <end position="36"/>
    </location>
</feature>
<dbReference type="PANTHER" id="PTHR34693:SF1">
    <property type="entry name" value="PROTEIN PAR32"/>
    <property type="match status" value="1"/>
</dbReference>
<keyword evidence="3" id="KW-1185">Reference proteome</keyword>
<dbReference type="PANTHER" id="PTHR34693">
    <property type="entry name" value="PROTEIN PAR32"/>
    <property type="match status" value="1"/>
</dbReference>
<dbReference type="Pfam" id="PF12223">
    <property type="entry name" value="DUF3602"/>
    <property type="match status" value="1"/>
</dbReference>
<evidence type="ECO:0000256" key="1">
    <source>
        <dbReference type="SAM" id="MobiDB-lite"/>
    </source>
</evidence>
<feature type="compositionally biased region" description="Polar residues" evidence="1">
    <location>
        <begin position="42"/>
        <end position="54"/>
    </location>
</feature>
<name>A0AAJ0CLE9_9HYPO</name>
<sequence>MASGDQDVFRKVGRGGAGNFYPAKKDVEKDLERQDTEPDPIVTTTIDPSTQPTSIRAGRGGAGNFMDPSELPGPQDRERMSKEVSDAVTSSLKKHPARMGGRGGAGNWAGDEQLQGKGDEEHETTKTEELEKKVMEVVEKGLKMPEKAHHGREKDVKQ</sequence>
<dbReference type="Proteomes" id="UP001251528">
    <property type="component" value="Unassembled WGS sequence"/>
</dbReference>
<organism evidence="2 3">
    <name type="scientific">Conoideocrella luteorostrata</name>
    <dbReference type="NCBI Taxonomy" id="1105319"/>
    <lineage>
        <taxon>Eukaryota</taxon>
        <taxon>Fungi</taxon>
        <taxon>Dikarya</taxon>
        <taxon>Ascomycota</taxon>
        <taxon>Pezizomycotina</taxon>
        <taxon>Sordariomycetes</taxon>
        <taxon>Hypocreomycetidae</taxon>
        <taxon>Hypocreales</taxon>
        <taxon>Clavicipitaceae</taxon>
        <taxon>Conoideocrella</taxon>
    </lineage>
</organism>
<dbReference type="InterPro" id="IPR053203">
    <property type="entry name" value="Cisplatin_resist-associated"/>
</dbReference>
<proteinExistence type="predicted"/>